<dbReference type="EMBL" id="BARS01008552">
    <property type="protein sequence ID" value="GAF80446.1"/>
    <property type="molecule type" value="Genomic_DNA"/>
</dbReference>
<proteinExistence type="predicted"/>
<protein>
    <submittedName>
        <fullName evidence="1">Uncharacterized protein</fullName>
    </submittedName>
</protein>
<accession>X0SZA8</accession>
<sequence>MNIELNARRDGSKISIFADIYGDIAGSVCLTAERVKFITRKLYETDTHDTTLLTISDDEARKFAKQILELVGD</sequence>
<gene>
    <name evidence="1" type="ORF">S01H1_16279</name>
</gene>
<dbReference type="AlphaFoldDB" id="X0SZA8"/>
<reference evidence="1" key="1">
    <citation type="journal article" date="2014" name="Front. Microbiol.">
        <title>High frequency of phylogenetically diverse reductive dehalogenase-homologous genes in deep subseafloor sedimentary metagenomes.</title>
        <authorList>
            <person name="Kawai M."/>
            <person name="Futagami T."/>
            <person name="Toyoda A."/>
            <person name="Takaki Y."/>
            <person name="Nishi S."/>
            <person name="Hori S."/>
            <person name="Arai W."/>
            <person name="Tsubouchi T."/>
            <person name="Morono Y."/>
            <person name="Uchiyama I."/>
            <person name="Ito T."/>
            <person name="Fujiyama A."/>
            <person name="Inagaki F."/>
            <person name="Takami H."/>
        </authorList>
    </citation>
    <scope>NUCLEOTIDE SEQUENCE</scope>
    <source>
        <strain evidence="1">Expedition CK06-06</strain>
    </source>
</reference>
<organism evidence="1">
    <name type="scientific">marine sediment metagenome</name>
    <dbReference type="NCBI Taxonomy" id="412755"/>
    <lineage>
        <taxon>unclassified sequences</taxon>
        <taxon>metagenomes</taxon>
        <taxon>ecological metagenomes</taxon>
    </lineage>
</organism>
<evidence type="ECO:0000313" key="1">
    <source>
        <dbReference type="EMBL" id="GAF80446.1"/>
    </source>
</evidence>
<comment type="caution">
    <text evidence="1">The sequence shown here is derived from an EMBL/GenBank/DDBJ whole genome shotgun (WGS) entry which is preliminary data.</text>
</comment>
<name>X0SZA8_9ZZZZ</name>